<evidence type="ECO:0000256" key="8">
    <source>
        <dbReference type="PIRSR" id="PIRSR602401-1"/>
    </source>
</evidence>
<keyword evidence="5" id="KW-0560">Oxidoreductase</keyword>
<dbReference type="InterPro" id="IPR036396">
    <property type="entry name" value="Cyt_P450_sf"/>
</dbReference>
<reference evidence="9" key="2">
    <citation type="journal article" date="2023" name="IMA Fungus">
        <title>Comparative genomic study of the Penicillium genus elucidates a diverse pangenome and 15 lateral gene transfer events.</title>
        <authorList>
            <person name="Petersen C."/>
            <person name="Sorensen T."/>
            <person name="Nielsen M.R."/>
            <person name="Sondergaard T.E."/>
            <person name="Sorensen J.L."/>
            <person name="Fitzpatrick D.A."/>
            <person name="Frisvad J.C."/>
            <person name="Nielsen K.L."/>
        </authorList>
    </citation>
    <scope>NUCLEOTIDE SEQUENCE</scope>
    <source>
        <strain evidence="9">IBT 30761</strain>
    </source>
</reference>
<dbReference type="GO" id="GO:0043386">
    <property type="term" value="P:mycotoxin biosynthetic process"/>
    <property type="evidence" value="ECO:0007669"/>
    <property type="project" value="UniProtKB-ARBA"/>
</dbReference>
<keyword evidence="4 8" id="KW-0479">Metal-binding</keyword>
<dbReference type="AlphaFoldDB" id="A0A9W9KAN8"/>
<dbReference type="GO" id="GO:0016705">
    <property type="term" value="F:oxidoreductase activity, acting on paired donors, with incorporation or reduction of molecular oxygen"/>
    <property type="evidence" value="ECO:0007669"/>
    <property type="project" value="InterPro"/>
</dbReference>
<evidence type="ECO:0000256" key="2">
    <source>
        <dbReference type="ARBA" id="ARBA00010617"/>
    </source>
</evidence>
<dbReference type="GO" id="GO:0020037">
    <property type="term" value="F:heme binding"/>
    <property type="evidence" value="ECO:0007669"/>
    <property type="project" value="InterPro"/>
</dbReference>
<dbReference type="InterPro" id="IPR001128">
    <property type="entry name" value="Cyt_P450"/>
</dbReference>
<dbReference type="GO" id="GO:0004497">
    <property type="term" value="F:monooxygenase activity"/>
    <property type="evidence" value="ECO:0007669"/>
    <property type="project" value="UniProtKB-KW"/>
</dbReference>
<organism evidence="9 10">
    <name type="scientific">Penicillium argentinense</name>
    <dbReference type="NCBI Taxonomy" id="1131581"/>
    <lineage>
        <taxon>Eukaryota</taxon>
        <taxon>Fungi</taxon>
        <taxon>Dikarya</taxon>
        <taxon>Ascomycota</taxon>
        <taxon>Pezizomycotina</taxon>
        <taxon>Eurotiomycetes</taxon>
        <taxon>Eurotiomycetidae</taxon>
        <taxon>Eurotiales</taxon>
        <taxon>Aspergillaceae</taxon>
        <taxon>Penicillium</taxon>
    </lineage>
</organism>
<dbReference type="RefSeq" id="XP_056474400.1">
    <property type="nucleotide sequence ID" value="XM_056618241.1"/>
</dbReference>
<sequence length="511" mass="58250">MEYMLLLPAVAVALLLFLAVRILIYRLYAHPLAQFPGPKIAAATFLYEFYFDIVKSGMYIWEIERMHEKYGPIVRINPRELHIKDSYFYDDIHAGPSKKRSKDPKYAIAFGAPYSLVGTIGHDHHRLRRSFLNNFFSKRSVTSLTPSIHQKVDKLIRRFENASENSTVLRLQLDFAALAADVITHYSYGWSYGYLDNEDSSNSNDLVDAVNGLMTMFHINRFFPILITIFRATPPSLVRKLQPCMADLFDVKAKLRQQAKETIEMKDKLDDPEGKEGMNIFDAMTGPDVPEAEKTLDRLEDESALLLGAGTETTARAIAVSMFHVMNNEEVGKKLLAELKTVLETPTSKASWTELEKLPYLTGVVNEGLRLSHGMTTRLGRMSRNDPIPYKDWIIPAGTPISQSNYFVHMDETLFPEPHKFDPVRWVRAAKKGEHLSRFIVAFTKGSRQCLGINLAYAEIYLTVAHVVRRFEFEPYETTVDNIRVFRDLGIGCPEKGLFDVKAKVKAIRKK</sequence>
<evidence type="ECO:0000256" key="5">
    <source>
        <dbReference type="ARBA" id="ARBA00023002"/>
    </source>
</evidence>
<dbReference type="PRINTS" id="PR00385">
    <property type="entry name" value="P450"/>
</dbReference>
<dbReference type="InterPro" id="IPR002401">
    <property type="entry name" value="Cyt_P450_E_grp-I"/>
</dbReference>
<dbReference type="OrthoDB" id="3945418at2759"/>
<comment type="caution">
    <text evidence="9">The sequence shown here is derived from an EMBL/GenBank/DDBJ whole genome shotgun (WGS) entry which is preliminary data.</text>
</comment>
<keyword evidence="3 8" id="KW-0349">Heme</keyword>
<dbReference type="SUPFAM" id="SSF48264">
    <property type="entry name" value="Cytochrome P450"/>
    <property type="match status" value="1"/>
</dbReference>
<protein>
    <recommendedName>
        <fullName evidence="11">Trichodiene oxygenase</fullName>
    </recommendedName>
</protein>
<dbReference type="GeneID" id="81357220"/>
<evidence type="ECO:0008006" key="11">
    <source>
        <dbReference type="Google" id="ProtNLM"/>
    </source>
</evidence>
<dbReference type="PANTHER" id="PTHR24305:SF157">
    <property type="entry name" value="N-ACETYLTRYPTOPHAN 6-HYDROXYLASE IVOC-RELATED"/>
    <property type="match status" value="1"/>
</dbReference>
<dbReference type="GO" id="GO:0005506">
    <property type="term" value="F:iron ion binding"/>
    <property type="evidence" value="ECO:0007669"/>
    <property type="project" value="InterPro"/>
</dbReference>
<dbReference type="Gene3D" id="1.10.630.10">
    <property type="entry name" value="Cytochrome P450"/>
    <property type="match status" value="1"/>
</dbReference>
<dbReference type="Proteomes" id="UP001149074">
    <property type="component" value="Unassembled WGS sequence"/>
</dbReference>
<keyword evidence="7" id="KW-0503">Monooxygenase</keyword>
<reference evidence="9" key="1">
    <citation type="submission" date="2022-11" db="EMBL/GenBank/DDBJ databases">
        <authorList>
            <person name="Petersen C."/>
        </authorList>
    </citation>
    <scope>NUCLEOTIDE SEQUENCE</scope>
    <source>
        <strain evidence="9">IBT 30761</strain>
    </source>
</reference>
<evidence type="ECO:0000313" key="9">
    <source>
        <dbReference type="EMBL" id="KAJ5098746.1"/>
    </source>
</evidence>
<comment type="similarity">
    <text evidence="2">Belongs to the cytochrome P450 family.</text>
</comment>
<dbReference type="EMBL" id="JAPQKI010000005">
    <property type="protein sequence ID" value="KAJ5098746.1"/>
    <property type="molecule type" value="Genomic_DNA"/>
</dbReference>
<evidence type="ECO:0000256" key="7">
    <source>
        <dbReference type="ARBA" id="ARBA00023033"/>
    </source>
</evidence>
<evidence type="ECO:0000256" key="4">
    <source>
        <dbReference type="ARBA" id="ARBA00022723"/>
    </source>
</evidence>
<accession>A0A9W9KAN8</accession>
<feature type="binding site" description="axial binding residue" evidence="8">
    <location>
        <position position="450"/>
    </location>
    <ligand>
        <name>heme</name>
        <dbReference type="ChEBI" id="CHEBI:30413"/>
    </ligand>
    <ligandPart>
        <name>Fe</name>
        <dbReference type="ChEBI" id="CHEBI:18248"/>
    </ligandPart>
</feature>
<evidence type="ECO:0000313" key="10">
    <source>
        <dbReference type="Proteomes" id="UP001149074"/>
    </source>
</evidence>
<evidence type="ECO:0000256" key="1">
    <source>
        <dbReference type="ARBA" id="ARBA00001971"/>
    </source>
</evidence>
<keyword evidence="10" id="KW-1185">Reference proteome</keyword>
<dbReference type="CDD" id="cd11062">
    <property type="entry name" value="CYP58-like"/>
    <property type="match status" value="1"/>
</dbReference>
<proteinExistence type="inferred from homology"/>
<comment type="cofactor">
    <cofactor evidence="1 8">
        <name>heme</name>
        <dbReference type="ChEBI" id="CHEBI:30413"/>
    </cofactor>
</comment>
<dbReference type="PRINTS" id="PR00463">
    <property type="entry name" value="EP450I"/>
</dbReference>
<dbReference type="PANTHER" id="PTHR24305">
    <property type="entry name" value="CYTOCHROME P450"/>
    <property type="match status" value="1"/>
</dbReference>
<name>A0A9W9KAN8_9EURO</name>
<evidence type="ECO:0000256" key="6">
    <source>
        <dbReference type="ARBA" id="ARBA00023004"/>
    </source>
</evidence>
<gene>
    <name evidence="9" type="ORF">N7532_005747</name>
</gene>
<keyword evidence="6 8" id="KW-0408">Iron</keyword>
<evidence type="ECO:0000256" key="3">
    <source>
        <dbReference type="ARBA" id="ARBA00022617"/>
    </source>
</evidence>
<dbReference type="InterPro" id="IPR050121">
    <property type="entry name" value="Cytochrome_P450_monoxygenase"/>
</dbReference>
<dbReference type="Pfam" id="PF00067">
    <property type="entry name" value="p450"/>
    <property type="match status" value="1"/>
</dbReference>